<comment type="subcellular location">
    <subcellularLocation>
        <location evidence="1">Membrane</location>
        <topology evidence="1">Multi-pass membrane protein</topology>
    </subcellularLocation>
</comment>
<evidence type="ECO:0000256" key="3">
    <source>
        <dbReference type="ARBA" id="ARBA00022989"/>
    </source>
</evidence>
<proteinExistence type="predicted"/>
<keyword evidence="3 5" id="KW-1133">Transmembrane helix</keyword>
<protein>
    <submittedName>
        <fullName evidence="8">Uncharacterized protein</fullName>
    </submittedName>
</protein>
<keyword evidence="9" id="KW-1185">Reference proteome</keyword>
<feature type="non-terminal residue" evidence="8">
    <location>
        <position position="242"/>
    </location>
</feature>
<evidence type="ECO:0000313" key="9">
    <source>
        <dbReference type="Proteomes" id="UP001642360"/>
    </source>
</evidence>
<feature type="transmembrane region" description="Helical" evidence="5">
    <location>
        <begin position="128"/>
        <end position="149"/>
    </location>
</feature>
<evidence type="ECO:0000256" key="5">
    <source>
        <dbReference type="SAM" id="Phobius"/>
    </source>
</evidence>
<dbReference type="Pfam" id="PF01061">
    <property type="entry name" value="ABC2_membrane"/>
    <property type="match status" value="1"/>
</dbReference>
<keyword evidence="2 5" id="KW-0812">Transmembrane</keyword>
<dbReference type="Proteomes" id="UP001642360">
    <property type="component" value="Unassembled WGS sequence"/>
</dbReference>
<accession>A0ABC8SKS4</accession>
<dbReference type="AlphaFoldDB" id="A0ABC8SKS4"/>
<reference evidence="8 9" key="1">
    <citation type="submission" date="2024-02" db="EMBL/GenBank/DDBJ databases">
        <authorList>
            <person name="Vignale AGUSTIN F."/>
            <person name="Sosa J E."/>
            <person name="Modenutti C."/>
        </authorList>
    </citation>
    <scope>NUCLEOTIDE SEQUENCE [LARGE SCALE GENOMIC DNA]</scope>
</reference>
<evidence type="ECO:0000259" key="7">
    <source>
        <dbReference type="Pfam" id="PF13963"/>
    </source>
</evidence>
<dbReference type="InterPro" id="IPR029480">
    <property type="entry name" value="Transpos_assoc"/>
</dbReference>
<evidence type="ECO:0000256" key="4">
    <source>
        <dbReference type="ARBA" id="ARBA00023136"/>
    </source>
</evidence>
<gene>
    <name evidence="8" type="ORF">ILEXP_LOCUS24065</name>
</gene>
<dbReference type="InterPro" id="IPR013525">
    <property type="entry name" value="ABC2_TM"/>
</dbReference>
<evidence type="ECO:0000256" key="2">
    <source>
        <dbReference type="ARBA" id="ARBA00022692"/>
    </source>
</evidence>
<keyword evidence="4 5" id="KW-0472">Membrane</keyword>
<organism evidence="8 9">
    <name type="scientific">Ilex paraguariensis</name>
    <name type="common">yerba mate</name>
    <dbReference type="NCBI Taxonomy" id="185542"/>
    <lineage>
        <taxon>Eukaryota</taxon>
        <taxon>Viridiplantae</taxon>
        <taxon>Streptophyta</taxon>
        <taxon>Embryophyta</taxon>
        <taxon>Tracheophyta</taxon>
        <taxon>Spermatophyta</taxon>
        <taxon>Magnoliopsida</taxon>
        <taxon>eudicotyledons</taxon>
        <taxon>Gunneridae</taxon>
        <taxon>Pentapetalae</taxon>
        <taxon>asterids</taxon>
        <taxon>campanulids</taxon>
        <taxon>Aquifoliales</taxon>
        <taxon>Aquifoliaceae</taxon>
        <taxon>Ilex</taxon>
    </lineage>
</organism>
<evidence type="ECO:0000313" key="8">
    <source>
        <dbReference type="EMBL" id="CAK9155653.1"/>
    </source>
</evidence>
<evidence type="ECO:0000256" key="1">
    <source>
        <dbReference type="ARBA" id="ARBA00004141"/>
    </source>
</evidence>
<dbReference type="Pfam" id="PF13963">
    <property type="entry name" value="Transpos_assoc"/>
    <property type="match status" value="1"/>
</dbReference>
<dbReference type="EMBL" id="CAUOFW020002724">
    <property type="protein sequence ID" value="CAK9155653.1"/>
    <property type="molecule type" value="Genomic_DNA"/>
</dbReference>
<comment type="caution">
    <text evidence="8">The sequence shown here is derived from an EMBL/GenBank/DDBJ whole genome shotgun (WGS) entry which is preliminary data.</text>
</comment>
<dbReference type="GO" id="GO:0016020">
    <property type="term" value="C:membrane"/>
    <property type="evidence" value="ECO:0007669"/>
    <property type="project" value="UniProtKB-SubCell"/>
</dbReference>
<evidence type="ECO:0000259" key="6">
    <source>
        <dbReference type="Pfam" id="PF01061"/>
    </source>
</evidence>
<feature type="domain" description="ABC-2 type transporter transmembrane" evidence="6">
    <location>
        <begin position="129"/>
        <end position="186"/>
    </location>
</feature>
<feature type="transmembrane region" description="Helical" evidence="5">
    <location>
        <begin position="155"/>
        <end position="172"/>
    </location>
</feature>
<sequence length="242" mass="27231">MEVGFAPADISTKQRIIQILSVKVELLEEHLIVDGFLESYTRWIFHGESLFASVSRDNESSDSSSGDEIQEMLHDAFGIPPPSPVCGMSSDEPERDNREGLDQCATIGSHNDDTLLEKIGILLENNRVWVVVLMSNSFVACFSALVPNFIMGKSFTAGIMGSFFLFPGYFISKDDIPKYWLFMHYLTRFERVTKMEQLSCDAGFIFGYRLQSFGAKPKAPEVLAGQQILRDLKVESHEKIQV</sequence>
<name>A0ABC8SKS4_9AQUA</name>
<feature type="domain" description="Transposase-associated" evidence="7">
    <location>
        <begin position="24"/>
        <end position="48"/>
    </location>
</feature>